<protein>
    <submittedName>
        <fullName evidence="6">Domain-containing 3-like</fullName>
    </submittedName>
</protein>
<feature type="region of interest" description="Disordered" evidence="4">
    <location>
        <begin position="84"/>
        <end position="120"/>
    </location>
</feature>
<evidence type="ECO:0000256" key="4">
    <source>
        <dbReference type="SAM" id="MobiDB-lite"/>
    </source>
</evidence>
<dbReference type="GO" id="GO:0016423">
    <property type="term" value="F:tRNA (guanine) methyltransferase activity"/>
    <property type="evidence" value="ECO:0007669"/>
    <property type="project" value="TreeGrafter"/>
</dbReference>
<dbReference type="Proteomes" id="UP001162480">
    <property type="component" value="Chromosome 9"/>
</dbReference>
<dbReference type="PANTHER" id="PTHR14911:SF13">
    <property type="entry name" value="TRNA (GUANINE(6)-N2)-METHYLTRANSFERASE THUMP3"/>
    <property type="match status" value="1"/>
</dbReference>
<evidence type="ECO:0000256" key="1">
    <source>
        <dbReference type="ARBA" id="ARBA00004496"/>
    </source>
</evidence>
<keyword evidence="2" id="KW-0819">tRNA processing</keyword>
<reference evidence="6" key="1">
    <citation type="submission" date="2023-08" db="EMBL/GenBank/DDBJ databases">
        <authorList>
            <person name="Alioto T."/>
            <person name="Alioto T."/>
            <person name="Gomez Garrido J."/>
        </authorList>
    </citation>
    <scope>NUCLEOTIDE SEQUENCE</scope>
</reference>
<dbReference type="SUPFAM" id="SSF143437">
    <property type="entry name" value="THUMP domain-like"/>
    <property type="match status" value="1"/>
</dbReference>
<evidence type="ECO:0000259" key="5">
    <source>
        <dbReference type="PROSITE" id="PS51165"/>
    </source>
</evidence>
<organism evidence="6 7">
    <name type="scientific">Octopus vulgaris</name>
    <name type="common">Common octopus</name>
    <dbReference type="NCBI Taxonomy" id="6645"/>
    <lineage>
        <taxon>Eukaryota</taxon>
        <taxon>Metazoa</taxon>
        <taxon>Spiralia</taxon>
        <taxon>Lophotrochozoa</taxon>
        <taxon>Mollusca</taxon>
        <taxon>Cephalopoda</taxon>
        <taxon>Coleoidea</taxon>
        <taxon>Octopodiformes</taxon>
        <taxon>Octopoda</taxon>
        <taxon>Incirrata</taxon>
        <taxon>Octopodidae</taxon>
        <taxon>Octopus</taxon>
    </lineage>
</organism>
<dbReference type="PANTHER" id="PTHR14911">
    <property type="entry name" value="THUMP DOMAIN-CONTAINING"/>
    <property type="match status" value="1"/>
</dbReference>
<gene>
    <name evidence="6" type="ORF">OCTVUL_1B021329</name>
</gene>
<dbReference type="EMBL" id="OX597822">
    <property type="protein sequence ID" value="CAI9727491.1"/>
    <property type="molecule type" value="Genomic_DNA"/>
</dbReference>
<keyword evidence="7" id="KW-1185">Reference proteome</keyword>
<dbReference type="GO" id="GO:0005737">
    <property type="term" value="C:cytoplasm"/>
    <property type="evidence" value="ECO:0007669"/>
    <property type="project" value="UniProtKB-SubCell"/>
</dbReference>
<dbReference type="GO" id="GO:0003723">
    <property type="term" value="F:RNA binding"/>
    <property type="evidence" value="ECO:0007669"/>
    <property type="project" value="UniProtKB-UniRule"/>
</dbReference>
<evidence type="ECO:0000256" key="2">
    <source>
        <dbReference type="ARBA" id="ARBA00022694"/>
    </source>
</evidence>
<name>A0AA36F6E3_OCTVU</name>
<dbReference type="AlphaFoldDB" id="A0AA36F6E3"/>
<dbReference type="PROSITE" id="PS51165">
    <property type="entry name" value="THUMP"/>
    <property type="match status" value="1"/>
</dbReference>
<dbReference type="CDD" id="cd11715">
    <property type="entry name" value="THUMP_AdoMetMT"/>
    <property type="match status" value="1"/>
</dbReference>
<feature type="compositionally biased region" description="Basic and acidic residues" evidence="4">
    <location>
        <begin position="86"/>
        <end position="120"/>
    </location>
</feature>
<accession>A0AA36F6E3</accession>
<sequence>MTKVLTLNGVDNCAVLVHENLHFGFGSNEEGCMKQLQYLVENVDWRMGIKVWSQVYSFHLPISEKPVTYPVDFGRVIPASAIPLKPKQEKSNRNDYGQKKKRCKREENENTNKGDDAAKVSEELIESDVNMEEKVDKSSANITAEVTEAKPTKKSKRPFDPTKPTFRVTCHRSGENHAFSSMIAAANFGGAIQTYFDWNVDMKNFNIEVILRVVDDSVSVSIALTKESLHRRLITNFGPTTLRATTAYNMLR</sequence>
<dbReference type="SMART" id="SM00981">
    <property type="entry name" value="THUMP"/>
    <property type="match status" value="1"/>
</dbReference>
<comment type="subcellular location">
    <subcellularLocation>
        <location evidence="1">Cytoplasm</location>
    </subcellularLocation>
</comment>
<feature type="domain" description="THUMP" evidence="5">
    <location>
        <begin position="111"/>
        <end position="224"/>
    </location>
</feature>
<dbReference type="GO" id="GO:0030488">
    <property type="term" value="P:tRNA methylation"/>
    <property type="evidence" value="ECO:0007669"/>
    <property type="project" value="TreeGrafter"/>
</dbReference>
<evidence type="ECO:0000313" key="6">
    <source>
        <dbReference type="EMBL" id="CAI9727491.1"/>
    </source>
</evidence>
<dbReference type="Gene3D" id="3.30.2130.30">
    <property type="match status" value="1"/>
</dbReference>
<dbReference type="Pfam" id="PF02926">
    <property type="entry name" value="THUMP"/>
    <property type="match status" value="1"/>
</dbReference>
<dbReference type="InterPro" id="IPR004114">
    <property type="entry name" value="THUMP_dom"/>
</dbReference>
<proteinExistence type="predicted"/>
<evidence type="ECO:0000256" key="3">
    <source>
        <dbReference type="PROSITE-ProRule" id="PRU00529"/>
    </source>
</evidence>
<evidence type="ECO:0000313" key="7">
    <source>
        <dbReference type="Proteomes" id="UP001162480"/>
    </source>
</evidence>
<keyword evidence="3" id="KW-0694">RNA-binding</keyword>